<feature type="transmembrane region" description="Helical" evidence="17">
    <location>
        <begin position="455"/>
        <end position="474"/>
    </location>
</feature>
<feature type="transmembrane region" description="Helical" evidence="17">
    <location>
        <begin position="283"/>
        <end position="301"/>
    </location>
</feature>
<keyword evidence="7 17" id="KW-0812">Transmembrane</keyword>
<dbReference type="NCBIfam" id="TIGR00437">
    <property type="entry name" value="feoB"/>
    <property type="match status" value="1"/>
</dbReference>
<feature type="binding site" evidence="15">
    <location>
        <begin position="9"/>
        <end position="16"/>
    </location>
    <ligand>
        <name>GTP</name>
        <dbReference type="ChEBI" id="CHEBI:37565"/>
        <label>1</label>
    </ligand>
</feature>
<dbReference type="EMBL" id="FOIL01000008">
    <property type="protein sequence ID" value="SET22586.1"/>
    <property type="molecule type" value="Genomic_DNA"/>
</dbReference>
<evidence type="ECO:0000256" key="10">
    <source>
        <dbReference type="ARBA" id="ARBA00023004"/>
    </source>
</evidence>
<dbReference type="InterPro" id="IPR027417">
    <property type="entry name" value="P-loop_NTPase"/>
</dbReference>
<evidence type="ECO:0000256" key="1">
    <source>
        <dbReference type="ARBA" id="ARBA00003926"/>
    </source>
</evidence>
<keyword evidence="13 17" id="KW-0472">Membrane</keyword>
<keyword evidence="12 15" id="KW-0342">GTP-binding</keyword>
<dbReference type="Pfam" id="PF07670">
    <property type="entry name" value="Gate"/>
    <property type="match status" value="2"/>
</dbReference>
<evidence type="ECO:0000256" key="6">
    <source>
        <dbReference type="ARBA" id="ARBA00022519"/>
    </source>
</evidence>
<dbReference type="InterPro" id="IPR003373">
    <property type="entry name" value="Fe2_transport_prot-B"/>
</dbReference>
<comment type="function">
    <text evidence="1 17">Probable transporter of a GTP-driven Fe(2+) uptake system.</text>
</comment>
<organism evidence="19 20">
    <name type="scientific">[Clostridium] aminophilum</name>
    <dbReference type="NCBI Taxonomy" id="1526"/>
    <lineage>
        <taxon>Bacteria</taxon>
        <taxon>Bacillati</taxon>
        <taxon>Bacillota</taxon>
        <taxon>Clostridia</taxon>
        <taxon>Lachnospirales</taxon>
        <taxon>Lachnospiraceae</taxon>
    </lineage>
</organism>
<evidence type="ECO:0000256" key="5">
    <source>
        <dbReference type="ARBA" id="ARBA00022496"/>
    </source>
</evidence>
<feature type="transmembrane region" description="Helical" evidence="17">
    <location>
        <begin position="610"/>
        <end position="631"/>
    </location>
</feature>
<feature type="transmembrane region" description="Helical" evidence="17">
    <location>
        <begin position="550"/>
        <end position="569"/>
    </location>
</feature>
<dbReference type="STRING" id="1526.SAMN02910262_00024"/>
<proteinExistence type="inferred from homology"/>
<keyword evidence="5 17" id="KW-0410">Iron transport</keyword>
<feature type="binding site" evidence="15">
    <location>
        <begin position="34"/>
        <end position="38"/>
    </location>
    <ligand>
        <name>GTP</name>
        <dbReference type="ChEBI" id="CHEBI:37565"/>
        <label>1</label>
    </ligand>
</feature>
<keyword evidence="6" id="KW-0997">Cell inner membrane</keyword>
<keyword evidence="16" id="KW-0460">Magnesium</keyword>
<reference evidence="19 20" key="1">
    <citation type="submission" date="2016-10" db="EMBL/GenBank/DDBJ databases">
        <authorList>
            <person name="de Groot N.N."/>
        </authorList>
    </citation>
    <scope>NUCLEOTIDE SEQUENCE [LARGE SCALE GENOMIC DNA]</scope>
    <source>
        <strain evidence="19 20">KH1P1</strain>
    </source>
</reference>
<keyword evidence="11" id="KW-0406">Ion transport</keyword>
<evidence type="ECO:0000256" key="9">
    <source>
        <dbReference type="ARBA" id="ARBA00022989"/>
    </source>
</evidence>
<evidence type="ECO:0000256" key="8">
    <source>
        <dbReference type="ARBA" id="ARBA00022741"/>
    </source>
</evidence>
<evidence type="ECO:0000256" key="11">
    <source>
        <dbReference type="ARBA" id="ARBA00023065"/>
    </source>
</evidence>
<feature type="transmembrane region" description="Helical" evidence="17">
    <location>
        <begin position="346"/>
        <end position="370"/>
    </location>
</feature>
<evidence type="ECO:0000256" key="7">
    <source>
        <dbReference type="ARBA" id="ARBA00022692"/>
    </source>
</evidence>
<dbReference type="InterPro" id="IPR011642">
    <property type="entry name" value="Gate_dom"/>
</dbReference>
<evidence type="ECO:0000256" key="15">
    <source>
        <dbReference type="PIRSR" id="PIRSR603373-1"/>
    </source>
</evidence>
<evidence type="ECO:0000256" key="16">
    <source>
        <dbReference type="PIRSR" id="PIRSR603373-2"/>
    </source>
</evidence>
<dbReference type="Gene3D" id="3.40.50.300">
    <property type="entry name" value="P-loop containing nucleotide triphosphate hydrolases"/>
    <property type="match status" value="1"/>
</dbReference>
<dbReference type="GO" id="GO:0046872">
    <property type="term" value="F:metal ion binding"/>
    <property type="evidence" value="ECO:0007669"/>
    <property type="project" value="UniProtKB-KW"/>
</dbReference>
<evidence type="ECO:0000256" key="2">
    <source>
        <dbReference type="ARBA" id="ARBA00004429"/>
    </source>
</evidence>
<feature type="transmembrane region" description="Helical" evidence="17">
    <location>
        <begin position="581"/>
        <end position="598"/>
    </location>
</feature>
<dbReference type="FunFam" id="3.40.50.300:FF:000426">
    <property type="entry name" value="Ferrous iron transport protein B"/>
    <property type="match status" value="1"/>
</dbReference>
<dbReference type="NCBIfam" id="TIGR00231">
    <property type="entry name" value="small_GTP"/>
    <property type="match status" value="1"/>
</dbReference>
<dbReference type="InterPro" id="IPR050860">
    <property type="entry name" value="FeoB_GTPase"/>
</dbReference>
<keyword evidence="20" id="KW-1185">Reference proteome</keyword>
<evidence type="ECO:0000259" key="18">
    <source>
        <dbReference type="PROSITE" id="PS51711"/>
    </source>
</evidence>
<dbReference type="Gene3D" id="1.10.287.1770">
    <property type="match status" value="1"/>
</dbReference>
<name>A0A1I0CST1_9FIRM</name>
<protein>
    <recommendedName>
        <fullName evidence="14 17">Ferrous iron transport protein B</fullName>
    </recommendedName>
</protein>
<evidence type="ECO:0000256" key="13">
    <source>
        <dbReference type="ARBA" id="ARBA00023136"/>
    </source>
</evidence>
<dbReference type="PRINTS" id="PR00326">
    <property type="entry name" value="GTP1OBG"/>
</dbReference>
<evidence type="ECO:0000256" key="12">
    <source>
        <dbReference type="ARBA" id="ARBA00023134"/>
    </source>
</evidence>
<keyword evidence="8 15" id="KW-0547">Nucleotide-binding</keyword>
<feature type="binding site" evidence="15">
    <location>
        <begin position="114"/>
        <end position="117"/>
    </location>
    <ligand>
        <name>GTP</name>
        <dbReference type="ChEBI" id="CHEBI:37565"/>
        <label>1</label>
    </ligand>
</feature>
<dbReference type="RefSeq" id="WP_074648955.1">
    <property type="nucleotide sequence ID" value="NZ_FOIL01000008.1"/>
</dbReference>
<dbReference type="InterPro" id="IPR030389">
    <property type="entry name" value="G_FEOB_dom"/>
</dbReference>
<feature type="binding site" evidence="15">
    <location>
        <begin position="54"/>
        <end position="57"/>
    </location>
    <ligand>
        <name>GTP</name>
        <dbReference type="ChEBI" id="CHEBI:37565"/>
        <label>1</label>
    </ligand>
</feature>
<dbReference type="PANTHER" id="PTHR43185:SF1">
    <property type="entry name" value="FE(2+) TRANSPORTER FEOB"/>
    <property type="match status" value="1"/>
</dbReference>
<evidence type="ECO:0000256" key="4">
    <source>
        <dbReference type="ARBA" id="ARBA00022475"/>
    </source>
</evidence>
<keyword evidence="9 17" id="KW-1133">Transmembrane helix</keyword>
<dbReference type="Proteomes" id="UP000199820">
    <property type="component" value="Unassembled WGS sequence"/>
</dbReference>
<dbReference type="PROSITE" id="PS51711">
    <property type="entry name" value="G_FEOB"/>
    <property type="match status" value="1"/>
</dbReference>
<dbReference type="Pfam" id="PF07664">
    <property type="entry name" value="FeoB_C"/>
    <property type="match status" value="1"/>
</dbReference>
<feature type="transmembrane region" description="Helical" evidence="17">
    <location>
        <begin position="518"/>
        <end position="538"/>
    </location>
</feature>
<feature type="binding site" evidence="16">
    <location>
        <position position="24"/>
    </location>
    <ligand>
        <name>Mg(2+)</name>
        <dbReference type="ChEBI" id="CHEBI:18420"/>
        <label>2</label>
    </ligand>
</feature>
<dbReference type="OrthoDB" id="9809127at2"/>
<accession>A0A1I0CST1</accession>
<dbReference type="InterPro" id="IPR005225">
    <property type="entry name" value="Small_GTP-bd"/>
</dbReference>
<keyword evidence="10 17" id="KW-0408">Iron</keyword>
<feature type="transmembrane region" description="Helical" evidence="17">
    <location>
        <begin position="680"/>
        <end position="702"/>
    </location>
</feature>
<dbReference type="InterPro" id="IPR006073">
    <property type="entry name" value="GTP-bd"/>
</dbReference>
<evidence type="ECO:0000256" key="3">
    <source>
        <dbReference type="ARBA" id="ARBA00022448"/>
    </source>
</evidence>
<dbReference type="CDD" id="cd01879">
    <property type="entry name" value="FeoB"/>
    <property type="match status" value="1"/>
</dbReference>
<dbReference type="InterPro" id="IPR041069">
    <property type="entry name" value="FeoB_Cyto"/>
</dbReference>
<keyword evidence="3 17" id="KW-0813">Transport</keyword>
<feature type="domain" description="FeoB-type G" evidence="18">
    <location>
        <begin position="2"/>
        <end position="164"/>
    </location>
</feature>
<feature type="binding site" evidence="16">
    <location>
        <position position="23"/>
    </location>
    <ligand>
        <name>Mg(2+)</name>
        <dbReference type="ChEBI" id="CHEBI:18420"/>
        <label>2</label>
    </ligand>
</feature>
<keyword evidence="16" id="KW-0479">Metal-binding</keyword>
<comment type="similarity">
    <text evidence="17">Belongs to the TRAFAC class TrmE-Era-EngA-EngB-Septin-like GTPase superfamily. FeoB GTPase (TC 9.A.8) family.</text>
</comment>
<feature type="transmembrane region" description="Helical" evidence="17">
    <location>
        <begin position="651"/>
        <end position="674"/>
    </location>
</feature>
<gene>
    <name evidence="19" type="ORF">SAMN04487771_100854</name>
</gene>
<feature type="binding site" evidence="16">
    <location>
        <position position="21"/>
    </location>
    <ligand>
        <name>Mg(2+)</name>
        <dbReference type="ChEBI" id="CHEBI:18420"/>
        <label>2</label>
    </ligand>
</feature>
<dbReference type="eggNOG" id="COG0370">
    <property type="taxonomic scope" value="Bacteria"/>
</dbReference>
<evidence type="ECO:0000313" key="20">
    <source>
        <dbReference type="Proteomes" id="UP000199820"/>
    </source>
</evidence>
<dbReference type="InterPro" id="IPR011640">
    <property type="entry name" value="Fe2_transport_prot_B_C"/>
</dbReference>
<evidence type="ECO:0000256" key="14">
    <source>
        <dbReference type="NCBIfam" id="TIGR00437"/>
    </source>
</evidence>
<dbReference type="AlphaFoldDB" id="A0A1I0CST1"/>
<evidence type="ECO:0000256" key="17">
    <source>
        <dbReference type="RuleBase" id="RU362098"/>
    </source>
</evidence>
<comment type="subcellular location">
    <subcellularLocation>
        <location evidence="2">Cell inner membrane</location>
        <topology evidence="2">Multi-pass membrane protein</topology>
    </subcellularLocation>
    <subcellularLocation>
        <location evidence="17">Cell membrane</location>
        <topology evidence="17">Multi-pass membrane protein</topology>
    </subcellularLocation>
</comment>
<feature type="binding site" evidence="16">
    <location>
        <position position="20"/>
    </location>
    <ligand>
        <name>Mg(2+)</name>
        <dbReference type="ChEBI" id="CHEBI:18420"/>
        <label>2</label>
    </ligand>
</feature>
<sequence length="723" mass="79468">MEIKIALAGNPNCGKTTLFNSLTGSNQYVGNWPGVTVEKKEGRLKGHKDVIVQDLPGIYSLSPYTMEEVVARDYLVGEKPDVILNIIDGTNIERNLYLTTQLIEIGIPVVVAVNMMDLVRKNGDNIDIKKLGDQLGCRMIEISALKGESTVEAAELAIRAAMEQNEAELPHVFNGSVEHAIAHIEESIEGFVDSKELRWYAIKVFERDQKAVQKVKISADVKNHIEQHIVDCEKELDDDAESIITNQRYEYITALVNKTVKKGRAAGELTFSDKVDRVVTNRFLALPIFAVVMFLVYYVSVTTIGSQMTDWTNDVLFGEIVEPGAREFLEGVGTSEWLVSLIVDGIIHGIGTPIGFVPQMAVVFLFLSFLEDCGYMARVAFIMDRAFRKFGLSGKSFIPFLISSGCGVPGIMGTRTIENESDRRMTMITTTMIPCGAKLPVIAAIAGFIMGGAWWMAPACYFGGIALVIIYCIVLKKTSFFAGDPVPFVMELPQYHIPSLKGLLMHVWERVWAFMKKAGTILFLCCAVMWFLASFGFADGEFGLVESKDSILAMIGGILAPLFVPLGIGNWQTVAATLSGFVAKEGLVSTMSLLSAIGEEVEEYEEAYHAAYLAFFPTTMAAVSYLMFNLFDSPCLAAISSLAKELGNRKVFWFAILFQNLGAYVVTLMAYQLIGLAVGQVAFSIWTVVAAVLLAGLLYVLFAPDPFRNRVHAQESAAARVRA</sequence>
<dbReference type="Pfam" id="PF02421">
    <property type="entry name" value="FeoB_N"/>
    <property type="match status" value="1"/>
</dbReference>
<keyword evidence="4" id="KW-1003">Cell membrane</keyword>
<dbReference type="GO" id="GO:0015093">
    <property type="term" value="F:ferrous iron transmembrane transporter activity"/>
    <property type="evidence" value="ECO:0007669"/>
    <property type="project" value="UniProtKB-UniRule"/>
</dbReference>
<dbReference type="PANTHER" id="PTHR43185">
    <property type="entry name" value="FERROUS IRON TRANSPORT PROTEIN B"/>
    <property type="match status" value="1"/>
</dbReference>
<dbReference type="GO" id="GO:0005525">
    <property type="term" value="F:GTP binding"/>
    <property type="evidence" value="ECO:0007669"/>
    <property type="project" value="UniProtKB-KW"/>
</dbReference>
<dbReference type="Pfam" id="PF17910">
    <property type="entry name" value="FeoB_Cyto"/>
    <property type="match status" value="1"/>
</dbReference>
<evidence type="ECO:0000313" key="19">
    <source>
        <dbReference type="EMBL" id="SET22586.1"/>
    </source>
</evidence>
<dbReference type="GO" id="GO:0005886">
    <property type="term" value="C:plasma membrane"/>
    <property type="evidence" value="ECO:0007669"/>
    <property type="project" value="UniProtKB-SubCell"/>
</dbReference>
<dbReference type="SUPFAM" id="SSF52540">
    <property type="entry name" value="P-loop containing nucleoside triphosphate hydrolases"/>
    <property type="match status" value="1"/>
</dbReference>